<dbReference type="SUPFAM" id="SSF54373">
    <property type="entry name" value="FAD-linked reductases, C-terminal domain"/>
    <property type="match status" value="1"/>
</dbReference>
<feature type="domain" description="Amine oxidase" evidence="1">
    <location>
        <begin position="10"/>
        <end position="392"/>
    </location>
</feature>
<dbReference type="Gene3D" id="3.50.50.60">
    <property type="entry name" value="FAD/NAD(P)-binding domain"/>
    <property type="match status" value="1"/>
</dbReference>
<protein>
    <submittedName>
        <fullName evidence="2">Monoamine oxidase</fullName>
    </submittedName>
</protein>
<gene>
    <name evidence="2" type="ORF">HNR19_003831</name>
</gene>
<dbReference type="AlphaFoldDB" id="A0A853CA95"/>
<dbReference type="EMBL" id="JACCFP010000001">
    <property type="protein sequence ID" value="NYJ03133.1"/>
    <property type="molecule type" value="Genomic_DNA"/>
</dbReference>
<sequence>MRVAVVGAGLSGLSCAWMLSQTGHDVVVLEARDRVGGRTWSTTLPNGVVVERGGEWIDADQHTIRRVCAVLGLPLAPHGVRFHRRRVGGAVPTLAQLEETLTRVSAEIPPEDCSLADAFERALGDEYAANPAFLRIATSTAGDPSRASARFHVARAEAARIDGAARVVGGNQRICTLMAGALGDRVRLRTPVVAVSATDDGAAVTTASGEELVADKVVVAVPLALLDEIEWEPGFPDLWRAGLRGVLTGSASKLSVPTTSTGRPDGVQHPHAAWWAWNSLDPAGDDGVAAVSCFAGGDDARNGLAVGAGPHTWTRALAELRPELELRTHDALLTDWHEDPWCRGGYSYVMTGRHPAANDTLGQPVGPLLLAGEYTAGPASGTMDGALASGFRTFHLLAAGDGPP</sequence>
<evidence type="ECO:0000313" key="3">
    <source>
        <dbReference type="Proteomes" id="UP000530424"/>
    </source>
</evidence>
<dbReference type="SUPFAM" id="SSF51905">
    <property type="entry name" value="FAD/NAD(P)-binding domain"/>
    <property type="match status" value="1"/>
</dbReference>
<dbReference type="PANTHER" id="PTHR10742">
    <property type="entry name" value="FLAVIN MONOAMINE OXIDASE"/>
    <property type="match status" value="1"/>
</dbReference>
<dbReference type="PRINTS" id="PR00419">
    <property type="entry name" value="ADXRDTASE"/>
</dbReference>
<dbReference type="PANTHER" id="PTHR10742:SF410">
    <property type="entry name" value="LYSINE-SPECIFIC HISTONE DEMETHYLASE 2"/>
    <property type="match status" value="1"/>
</dbReference>
<keyword evidence="3" id="KW-1185">Reference proteome</keyword>
<dbReference type="PROSITE" id="PS51257">
    <property type="entry name" value="PROKAR_LIPOPROTEIN"/>
    <property type="match status" value="1"/>
</dbReference>
<organism evidence="2 3">
    <name type="scientific">Nocardioides thalensis</name>
    <dbReference type="NCBI Taxonomy" id="1914755"/>
    <lineage>
        <taxon>Bacteria</taxon>
        <taxon>Bacillati</taxon>
        <taxon>Actinomycetota</taxon>
        <taxon>Actinomycetes</taxon>
        <taxon>Propionibacteriales</taxon>
        <taxon>Nocardioidaceae</taxon>
        <taxon>Nocardioides</taxon>
    </lineage>
</organism>
<evidence type="ECO:0000259" key="1">
    <source>
        <dbReference type="Pfam" id="PF01593"/>
    </source>
</evidence>
<reference evidence="2 3" key="1">
    <citation type="submission" date="2020-07" db="EMBL/GenBank/DDBJ databases">
        <title>Sequencing the genomes of 1000 actinobacteria strains.</title>
        <authorList>
            <person name="Klenk H.-P."/>
        </authorList>
    </citation>
    <scope>NUCLEOTIDE SEQUENCE [LARGE SCALE GENOMIC DNA]</scope>
    <source>
        <strain evidence="2 3">DSM 103833</strain>
    </source>
</reference>
<dbReference type="InterPro" id="IPR036188">
    <property type="entry name" value="FAD/NAD-bd_sf"/>
</dbReference>
<comment type="caution">
    <text evidence="2">The sequence shown here is derived from an EMBL/GenBank/DDBJ whole genome shotgun (WGS) entry which is preliminary data.</text>
</comment>
<dbReference type="InterPro" id="IPR050281">
    <property type="entry name" value="Flavin_monoamine_oxidase"/>
</dbReference>
<dbReference type="RefSeq" id="WP_281366484.1">
    <property type="nucleotide sequence ID" value="NZ_JACCFP010000001.1"/>
</dbReference>
<evidence type="ECO:0000313" key="2">
    <source>
        <dbReference type="EMBL" id="NYJ03133.1"/>
    </source>
</evidence>
<proteinExistence type="predicted"/>
<dbReference type="InterPro" id="IPR002937">
    <property type="entry name" value="Amino_oxidase"/>
</dbReference>
<dbReference type="Pfam" id="PF01593">
    <property type="entry name" value="Amino_oxidase"/>
    <property type="match status" value="1"/>
</dbReference>
<accession>A0A853CA95</accession>
<name>A0A853CA95_9ACTN</name>
<dbReference type="Proteomes" id="UP000530424">
    <property type="component" value="Unassembled WGS sequence"/>
</dbReference>
<dbReference type="GO" id="GO:0016491">
    <property type="term" value="F:oxidoreductase activity"/>
    <property type="evidence" value="ECO:0007669"/>
    <property type="project" value="InterPro"/>
</dbReference>